<dbReference type="SUPFAM" id="SSF53474">
    <property type="entry name" value="alpha/beta-Hydrolases"/>
    <property type="match status" value="1"/>
</dbReference>
<dbReference type="GO" id="GO:0016298">
    <property type="term" value="F:lipase activity"/>
    <property type="evidence" value="ECO:0007669"/>
    <property type="project" value="TreeGrafter"/>
</dbReference>
<feature type="compositionally biased region" description="Low complexity" evidence="15">
    <location>
        <begin position="540"/>
        <end position="556"/>
    </location>
</feature>
<keyword evidence="10" id="KW-1133">Transmembrane helix</keyword>
<feature type="region of interest" description="Disordered" evidence="15">
    <location>
        <begin position="1"/>
        <end position="24"/>
    </location>
</feature>
<reference evidence="17 18" key="1">
    <citation type="submission" date="2023-10" db="EMBL/GenBank/DDBJ databases">
        <authorList>
            <person name="Maclean D."/>
            <person name="Macfadyen A."/>
        </authorList>
    </citation>
    <scope>NUCLEOTIDE SEQUENCE [LARGE SCALE GENOMIC DNA]</scope>
</reference>
<evidence type="ECO:0000256" key="3">
    <source>
        <dbReference type="ARBA" id="ARBA00022475"/>
    </source>
</evidence>
<feature type="compositionally biased region" description="Basic residues" evidence="15">
    <location>
        <begin position="564"/>
        <end position="583"/>
    </location>
</feature>
<evidence type="ECO:0000256" key="13">
    <source>
        <dbReference type="ARBA" id="ARBA00024531"/>
    </source>
</evidence>
<evidence type="ECO:0000256" key="15">
    <source>
        <dbReference type="SAM" id="MobiDB-lite"/>
    </source>
</evidence>
<dbReference type="InterPro" id="IPR052214">
    <property type="entry name" value="DAG_Lipase-Related"/>
</dbReference>
<dbReference type="InterPro" id="IPR029058">
    <property type="entry name" value="AB_hydrolase_fold"/>
</dbReference>
<gene>
    <name evidence="17" type="ORF">CVIRNUC_008687</name>
</gene>
<comment type="catalytic activity">
    <reaction evidence="13">
        <text>a 1,2-diacyl-sn-glycerol + H2O = a 2-acylglycerol + a fatty acid + H(+)</text>
        <dbReference type="Rhea" id="RHEA:33275"/>
        <dbReference type="ChEBI" id="CHEBI:15377"/>
        <dbReference type="ChEBI" id="CHEBI:15378"/>
        <dbReference type="ChEBI" id="CHEBI:17389"/>
        <dbReference type="ChEBI" id="CHEBI:17815"/>
        <dbReference type="ChEBI" id="CHEBI:28868"/>
        <dbReference type="EC" id="3.1.1.116"/>
    </reaction>
    <physiologicalReaction direction="left-to-right" evidence="13">
        <dbReference type="Rhea" id="RHEA:33276"/>
    </physiologicalReaction>
</comment>
<keyword evidence="3" id="KW-1003">Cell membrane</keyword>
<evidence type="ECO:0000256" key="1">
    <source>
        <dbReference type="ARBA" id="ARBA00001913"/>
    </source>
</evidence>
<evidence type="ECO:0000256" key="7">
    <source>
        <dbReference type="ARBA" id="ARBA00022801"/>
    </source>
</evidence>
<dbReference type="GO" id="GO:0046872">
    <property type="term" value="F:metal ion binding"/>
    <property type="evidence" value="ECO:0007669"/>
    <property type="project" value="UniProtKB-KW"/>
</dbReference>
<name>A0AAV1IDU2_9CHLO</name>
<evidence type="ECO:0000256" key="12">
    <source>
        <dbReference type="ARBA" id="ARBA00023136"/>
    </source>
</evidence>
<evidence type="ECO:0000256" key="14">
    <source>
        <dbReference type="ARBA" id="ARBA00026104"/>
    </source>
</evidence>
<dbReference type="PANTHER" id="PTHR45792:SF8">
    <property type="entry name" value="DIACYLGLYCEROL LIPASE-ALPHA"/>
    <property type="match status" value="1"/>
</dbReference>
<dbReference type="CDD" id="cd00519">
    <property type="entry name" value="Lipase_3"/>
    <property type="match status" value="1"/>
</dbReference>
<evidence type="ECO:0000256" key="8">
    <source>
        <dbReference type="ARBA" id="ARBA00022837"/>
    </source>
</evidence>
<evidence type="ECO:0000256" key="11">
    <source>
        <dbReference type="ARBA" id="ARBA00023098"/>
    </source>
</evidence>
<dbReference type="PANTHER" id="PTHR45792">
    <property type="entry name" value="DIACYLGLYCEROL LIPASE HOMOLOG-RELATED"/>
    <property type="match status" value="1"/>
</dbReference>
<protein>
    <recommendedName>
        <fullName evidence="14">sn-1-specific diacylglycerol lipase</fullName>
        <ecNumber evidence="14">3.1.1.116</ecNumber>
    </recommendedName>
</protein>
<feature type="domain" description="Fungal lipase-type" evidence="16">
    <location>
        <begin position="135"/>
        <end position="294"/>
    </location>
</feature>
<dbReference type="InterPro" id="IPR002921">
    <property type="entry name" value="Fungal_lipase-type"/>
</dbReference>
<keyword evidence="11" id="KW-0443">Lipid metabolism</keyword>
<keyword evidence="5" id="KW-0812">Transmembrane</keyword>
<evidence type="ECO:0000259" key="16">
    <source>
        <dbReference type="Pfam" id="PF01764"/>
    </source>
</evidence>
<proteinExistence type="predicted"/>
<dbReference type="AlphaFoldDB" id="A0AAV1IDU2"/>
<feature type="region of interest" description="Disordered" evidence="15">
    <location>
        <begin position="339"/>
        <end position="359"/>
    </location>
</feature>
<dbReference type="Proteomes" id="UP001314263">
    <property type="component" value="Unassembled WGS sequence"/>
</dbReference>
<evidence type="ECO:0000313" key="18">
    <source>
        <dbReference type="Proteomes" id="UP001314263"/>
    </source>
</evidence>
<dbReference type="EMBL" id="CAUYUE010000012">
    <property type="protein sequence ID" value="CAK0785478.1"/>
    <property type="molecule type" value="Genomic_DNA"/>
</dbReference>
<comment type="subcellular location">
    <subcellularLocation>
        <location evidence="2">Cell membrane</location>
        <topology evidence="2">Multi-pass membrane protein</topology>
    </subcellularLocation>
</comment>
<keyword evidence="8" id="KW-0106">Calcium</keyword>
<sequence length="583" mass="60775">MFNSLSSMLPGSRGTPSNGASNSEAQGTLASWATLSTYLSQVAADAAMDLPPLQRDAGLLRMCHVLAELCHFAYASRTADVGTMTSIAVPSMGLLSERAAVSAQLVHFREASSTGHELDVPQQFGVWQVAGLGIVVAFRGTASQEDVIIDANISPVPLDAARVTRGRGAIKMHGGFYNGAKRHLAEIATVVRACDERAGRRLPVWVTGHSLGGGYANALALHLLAQQNTAELFGAGGGTVTFGAPMVVYSERPASMYSQLQAMERAAEASGGSGAPQLQFHNLVNNADVVPRLLGTSLEALHDLLETYIPMIQRVRGMAKHYHPFGTYHFIVGSQIRTPPHQKPPSIAQPSAGVQGPTGTEAREGRFLGGVGDEAYGKEIVNQLDSSNLWRTFFVSSGRGGGVTHHSIMSYQERLYGYLEQLALQATTSAAATLPGGQRPVTSEAEDPASLFRQAPGLQGSRENVLLDEVGRFAGSVGAIAASELGRSMATGLAERATTYWAASRAGRAASAHTSGRGGSAAAAAAGPAGGAWSIASWWSGSAAQAGSPGEPPGSSEGQGRGRSGGRSRGRGRGRGRSRHAEL</sequence>
<dbReference type="GO" id="GO:0016042">
    <property type="term" value="P:lipid catabolic process"/>
    <property type="evidence" value="ECO:0007669"/>
    <property type="project" value="UniProtKB-KW"/>
</dbReference>
<organism evidence="17 18">
    <name type="scientific">Coccomyxa viridis</name>
    <dbReference type="NCBI Taxonomy" id="1274662"/>
    <lineage>
        <taxon>Eukaryota</taxon>
        <taxon>Viridiplantae</taxon>
        <taxon>Chlorophyta</taxon>
        <taxon>core chlorophytes</taxon>
        <taxon>Trebouxiophyceae</taxon>
        <taxon>Trebouxiophyceae incertae sedis</taxon>
        <taxon>Coccomyxaceae</taxon>
        <taxon>Coccomyxa</taxon>
    </lineage>
</organism>
<keyword evidence="4" id="KW-0597">Phosphoprotein</keyword>
<evidence type="ECO:0000256" key="5">
    <source>
        <dbReference type="ARBA" id="ARBA00022692"/>
    </source>
</evidence>
<feature type="region of interest" description="Disordered" evidence="15">
    <location>
        <begin position="540"/>
        <end position="583"/>
    </location>
</feature>
<keyword evidence="18" id="KW-1185">Reference proteome</keyword>
<dbReference type="Gene3D" id="3.40.50.1820">
    <property type="entry name" value="alpha/beta hydrolase"/>
    <property type="match status" value="1"/>
</dbReference>
<evidence type="ECO:0000256" key="6">
    <source>
        <dbReference type="ARBA" id="ARBA00022723"/>
    </source>
</evidence>
<evidence type="ECO:0000256" key="10">
    <source>
        <dbReference type="ARBA" id="ARBA00022989"/>
    </source>
</evidence>
<accession>A0AAV1IDU2</accession>
<evidence type="ECO:0000313" key="17">
    <source>
        <dbReference type="EMBL" id="CAK0785478.1"/>
    </source>
</evidence>
<keyword evidence="7" id="KW-0378">Hydrolase</keyword>
<dbReference type="GO" id="GO:0005886">
    <property type="term" value="C:plasma membrane"/>
    <property type="evidence" value="ECO:0007669"/>
    <property type="project" value="UniProtKB-SubCell"/>
</dbReference>
<comment type="cofactor">
    <cofactor evidence="1">
        <name>Ca(2+)</name>
        <dbReference type="ChEBI" id="CHEBI:29108"/>
    </cofactor>
</comment>
<keyword evidence="12" id="KW-0472">Membrane</keyword>
<comment type="caution">
    <text evidence="17">The sequence shown here is derived from an EMBL/GenBank/DDBJ whole genome shotgun (WGS) entry which is preliminary data.</text>
</comment>
<dbReference type="EC" id="3.1.1.116" evidence="14"/>
<keyword evidence="6" id="KW-0479">Metal-binding</keyword>
<keyword evidence="9" id="KW-0442">Lipid degradation</keyword>
<evidence type="ECO:0000256" key="4">
    <source>
        <dbReference type="ARBA" id="ARBA00022553"/>
    </source>
</evidence>
<evidence type="ECO:0000256" key="9">
    <source>
        <dbReference type="ARBA" id="ARBA00022963"/>
    </source>
</evidence>
<dbReference type="Pfam" id="PF01764">
    <property type="entry name" value="Lipase_3"/>
    <property type="match status" value="1"/>
</dbReference>
<evidence type="ECO:0000256" key="2">
    <source>
        <dbReference type="ARBA" id="ARBA00004651"/>
    </source>
</evidence>